<dbReference type="GO" id="GO:0016491">
    <property type="term" value="F:oxidoreductase activity"/>
    <property type="evidence" value="ECO:0007669"/>
    <property type="project" value="UniProtKB-KW"/>
</dbReference>
<evidence type="ECO:0000256" key="6">
    <source>
        <dbReference type="ARBA" id="ARBA00039159"/>
    </source>
</evidence>
<feature type="domain" description="Amine oxidase" evidence="11">
    <location>
        <begin position="11"/>
        <end position="485"/>
    </location>
</feature>
<comment type="pathway">
    <text evidence="4">Carotenoid biosynthesis; staphyloxanthin biosynthesis; staphyloxanthin from farnesyl diphosphate: step 3/5.</text>
</comment>
<accession>A0A1H8GPN0</accession>
<evidence type="ECO:0000256" key="9">
    <source>
        <dbReference type="ARBA" id="ARBA00048532"/>
    </source>
</evidence>
<evidence type="ECO:0000256" key="8">
    <source>
        <dbReference type="ARBA" id="ARBA00042619"/>
    </source>
</evidence>
<name>A0A1H8GPN0_9BACI</name>
<sequence>MSKVIVVGGGLGGLTTAIKLAYDGFAVTLFEKEQTLGGKLQTIEKNGYQFDLGPSTITMRHVFESIFTTCNRNPADYLSFYPIKTGTRNFFHDGTIVDFNTDSEAVAEQIACYSEHDARNYQGFLAEAGRLYQIAERSFFNQLLYSTKAKLSPSLIRDFMTIHPFQNLDRHLKRYFKHPNTLNLFRRYATYVGSSPFQAPAIYGMIAHLEGEQGIWGIKGGTYQLIRALERLAKELGVDIQTGIPVTSIIIKQRKVTGVVTAQGERSANCVVINADPLFIYQHMLTEHPIHRKLAKKEPSLSGFSMLIGSNKCNQQLRHHNVFFPKYYNQEFSAIFSDRRMPDQPTLYICQSSYSEPERAPIGGSNLFLLVNAPALSERFKWNEQTINYLKQQLSYQLAHFGIEDIFTNCSYHYAMTPKTLQQRTTAYKGAIYGLSSNSFRQAFFRLANKDPYYEHLFFVGGSTHPGGGTPMVVSSGILVAKEIMKRYGWKS</sequence>
<evidence type="ECO:0000256" key="4">
    <source>
        <dbReference type="ARBA" id="ARBA00037901"/>
    </source>
</evidence>
<evidence type="ECO:0000256" key="10">
    <source>
        <dbReference type="RuleBase" id="RU362075"/>
    </source>
</evidence>
<dbReference type="Gene3D" id="3.50.50.60">
    <property type="entry name" value="FAD/NAD(P)-binding domain"/>
    <property type="match status" value="2"/>
</dbReference>
<dbReference type="PANTHER" id="PTHR43734">
    <property type="entry name" value="PHYTOENE DESATURASE"/>
    <property type="match status" value="1"/>
</dbReference>
<dbReference type="STRING" id="872970.SAMN04488134_101120"/>
<comment type="catalytic activity">
    <reaction evidence="9">
        <text>all-trans-4,4'-diaponeurosporene + 2 AH2 + 2 O2 = 4,4'-diaponeurosporenal + 2 A + 3 H2O</text>
        <dbReference type="Rhea" id="RHEA:56104"/>
        <dbReference type="ChEBI" id="CHEBI:13193"/>
        <dbReference type="ChEBI" id="CHEBI:15377"/>
        <dbReference type="ChEBI" id="CHEBI:15379"/>
        <dbReference type="ChEBI" id="CHEBI:17499"/>
        <dbReference type="ChEBI" id="CHEBI:62743"/>
        <dbReference type="ChEBI" id="CHEBI:79065"/>
    </reaction>
</comment>
<organism evidence="12 13">
    <name type="scientific">Amphibacillus marinus</name>
    <dbReference type="NCBI Taxonomy" id="872970"/>
    <lineage>
        <taxon>Bacteria</taxon>
        <taxon>Bacillati</taxon>
        <taxon>Bacillota</taxon>
        <taxon>Bacilli</taxon>
        <taxon>Bacillales</taxon>
        <taxon>Bacillaceae</taxon>
        <taxon>Amphibacillus</taxon>
    </lineage>
</organism>
<evidence type="ECO:0000259" key="11">
    <source>
        <dbReference type="Pfam" id="PF01593"/>
    </source>
</evidence>
<protein>
    <recommendedName>
        <fullName evidence="6">4,4'-diaponeurosporene oxygenase</fullName>
    </recommendedName>
    <alternativeName>
        <fullName evidence="7">4,4'-diaponeurosporene oxidase</fullName>
    </alternativeName>
    <alternativeName>
        <fullName evidence="8">Carotenoid oxidase</fullName>
    </alternativeName>
</protein>
<evidence type="ECO:0000256" key="1">
    <source>
        <dbReference type="ARBA" id="ARBA00001974"/>
    </source>
</evidence>
<dbReference type="GO" id="GO:0016117">
    <property type="term" value="P:carotenoid biosynthetic process"/>
    <property type="evidence" value="ECO:0007669"/>
    <property type="project" value="UniProtKB-KW"/>
</dbReference>
<dbReference type="Proteomes" id="UP000199300">
    <property type="component" value="Unassembled WGS sequence"/>
</dbReference>
<dbReference type="InterPro" id="IPR002937">
    <property type="entry name" value="Amino_oxidase"/>
</dbReference>
<evidence type="ECO:0000313" key="12">
    <source>
        <dbReference type="EMBL" id="SEN45457.1"/>
    </source>
</evidence>
<keyword evidence="3 10" id="KW-0560">Oxidoreductase</keyword>
<evidence type="ECO:0000256" key="7">
    <source>
        <dbReference type="ARBA" id="ARBA00041900"/>
    </source>
</evidence>
<evidence type="ECO:0000256" key="5">
    <source>
        <dbReference type="ARBA" id="ARBA00038194"/>
    </source>
</evidence>
<dbReference type="NCBIfam" id="TIGR02734">
    <property type="entry name" value="crtI_fam"/>
    <property type="match status" value="1"/>
</dbReference>
<dbReference type="AlphaFoldDB" id="A0A1H8GPN0"/>
<dbReference type="SUPFAM" id="SSF51905">
    <property type="entry name" value="FAD/NAD(P)-binding domain"/>
    <property type="match status" value="1"/>
</dbReference>
<proteinExistence type="inferred from homology"/>
<comment type="cofactor">
    <cofactor evidence="1">
        <name>FAD</name>
        <dbReference type="ChEBI" id="CHEBI:57692"/>
    </cofactor>
</comment>
<keyword evidence="13" id="KW-1185">Reference proteome</keyword>
<dbReference type="InterPro" id="IPR036188">
    <property type="entry name" value="FAD/NAD-bd_sf"/>
</dbReference>
<dbReference type="EMBL" id="FODJ01000001">
    <property type="protein sequence ID" value="SEN45457.1"/>
    <property type="molecule type" value="Genomic_DNA"/>
</dbReference>
<dbReference type="InterPro" id="IPR014105">
    <property type="entry name" value="Carotenoid/retinoid_OxRdtase"/>
</dbReference>
<keyword evidence="2 10" id="KW-0125">Carotenoid biosynthesis</keyword>
<dbReference type="Pfam" id="PF01593">
    <property type="entry name" value="Amino_oxidase"/>
    <property type="match status" value="1"/>
</dbReference>
<gene>
    <name evidence="12" type="ORF">SAMN04488134_101120</name>
</gene>
<dbReference type="PANTHER" id="PTHR43734:SF7">
    <property type="entry name" value="4,4'-DIAPONEUROSPORENE OXYGENASE"/>
    <property type="match status" value="1"/>
</dbReference>
<evidence type="ECO:0000313" key="13">
    <source>
        <dbReference type="Proteomes" id="UP000199300"/>
    </source>
</evidence>
<evidence type="ECO:0000256" key="2">
    <source>
        <dbReference type="ARBA" id="ARBA00022746"/>
    </source>
</evidence>
<dbReference type="RefSeq" id="WP_091493565.1">
    <property type="nucleotide sequence ID" value="NZ_FODJ01000001.1"/>
</dbReference>
<comment type="similarity">
    <text evidence="5">Belongs to the carotenoid/retinoid oxidoreductase family. CrtP subfamily.</text>
</comment>
<dbReference type="OrthoDB" id="9814556at2"/>
<reference evidence="12 13" key="1">
    <citation type="submission" date="2016-10" db="EMBL/GenBank/DDBJ databases">
        <authorList>
            <person name="de Groot N.N."/>
        </authorList>
    </citation>
    <scope>NUCLEOTIDE SEQUENCE [LARGE SCALE GENOMIC DNA]</scope>
    <source>
        <strain evidence="12 13">CGMCC 1.10434</strain>
    </source>
</reference>
<evidence type="ECO:0000256" key="3">
    <source>
        <dbReference type="ARBA" id="ARBA00023002"/>
    </source>
</evidence>